<dbReference type="VEuPathDB" id="VectorBase:AAEL008749"/>
<proteinExistence type="inferred from homology"/>
<dbReference type="EnsemblMetazoa" id="AAEL008749-RA">
    <property type="protein sequence ID" value="AAEL008749-PA"/>
    <property type="gene ID" value="AAEL008749"/>
</dbReference>
<evidence type="ECO:0000313" key="5">
    <source>
        <dbReference type="Proteomes" id="UP000008820"/>
    </source>
</evidence>
<comment type="similarity">
    <text evidence="1">Belongs to the UDP-glycosyltransferase family.</text>
</comment>
<accession>A0A1S4FKC1</accession>
<dbReference type="FunFam" id="3.40.50.2000:FF:000021">
    <property type="entry name" value="UDP-glucuronosyltransferase"/>
    <property type="match status" value="1"/>
</dbReference>
<keyword evidence="2" id="KW-0328">Glycosyltransferase</keyword>
<dbReference type="Proteomes" id="UP000008820">
    <property type="component" value="Chromosome 1"/>
</dbReference>
<keyword evidence="3" id="KW-0808">Transferase</keyword>
<dbReference type="Gene3D" id="3.40.50.2000">
    <property type="entry name" value="Glycogen Phosphorylase B"/>
    <property type="match status" value="1"/>
</dbReference>
<evidence type="ECO:0000313" key="4">
    <source>
        <dbReference type="EnsemblMetazoa" id="AAEL008749-PA"/>
    </source>
</evidence>
<sequence length="513" mass="58200">MLHSTVKCFSAIVLILLSATIQCENILFLQTTPSRSHHIWNKQIFNRLYENGHNLTILTFEQEQSIPGKSFFYVPRLYARTMAEFAAENNAESVMGPIGNIINMYSFYEKASRLLAQEPAIQHLMNYPKTFKFDLIIHDFTMGQFLLGFVERFGNPPLVSVSAFNIPSYTMHLADIPVRFTTLPNYACEYGQPMNFLERISNMFYWMLDFYHRQFKFMVAEDGRVGELFGNNSTSVKITEKRSSIVLVNSDFTMDYHQALPPNVIPVGGLHISRPEKVPQIISDFMDMPSKGVVLLSFGTNVQSEGLGKNINEAILKTFTNLPEYNFIWKHGDPESLGTVPPNILVQKWIPQGAILSDPRTKLLIGHGGLLGLQEATWYGVPTIGIPFFADQLQNVDKLVRGGGGLRLFLDELDENTLKQAIDSILLDKSYQQNMAARSRLFRKQPQPPLERAIFWIEKVLNNKGLPYLASPTQDIPFYQLYGIDLIGATILIIVTIHILCKLALSFSFNKQI</sequence>
<dbReference type="GO" id="GO:0008194">
    <property type="term" value="F:UDP-glycosyltransferase activity"/>
    <property type="evidence" value="ECO:0007669"/>
    <property type="project" value="InterPro"/>
</dbReference>
<dbReference type="SUPFAM" id="SSF53756">
    <property type="entry name" value="UDP-Glycosyltransferase/glycogen phosphorylase"/>
    <property type="match status" value="1"/>
</dbReference>
<evidence type="ECO:0000256" key="2">
    <source>
        <dbReference type="ARBA" id="ARBA00022676"/>
    </source>
</evidence>
<dbReference type="PANTHER" id="PTHR48043:SF159">
    <property type="entry name" value="EG:EG0003.4 PROTEIN-RELATED"/>
    <property type="match status" value="1"/>
</dbReference>
<name>A0A1S4FKC1_AEDAE</name>
<evidence type="ECO:0000256" key="3">
    <source>
        <dbReference type="ARBA" id="ARBA00022679"/>
    </source>
</evidence>
<keyword evidence="5" id="KW-1185">Reference proteome</keyword>
<dbReference type="PANTHER" id="PTHR48043">
    <property type="entry name" value="EG:EG0003.4 PROTEIN-RELATED"/>
    <property type="match status" value="1"/>
</dbReference>
<reference evidence="4" key="2">
    <citation type="submission" date="2020-05" db="UniProtKB">
        <authorList>
            <consortium name="EnsemblMetazoa"/>
        </authorList>
    </citation>
    <scope>IDENTIFICATION</scope>
    <source>
        <strain evidence="4">LVP_AGWG</strain>
    </source>
</reference>
<dbReference type="InParanoid" id="A0A1S4FKC1"/>
<dbReference type="InterPro" id="IPR002213">
    <property type="entry name" value="UDP_glucos_trans"/>
</dbReference>
<evidence type="ECO:0000256" key="1">
    <source>
        <dbReference type="ARBA" id="ARBA00009995"/>
    </source>
</evidence>
<gene>
    <name evidence="4" type="primary">5571022</name>
</gene>
<organism evidence="4 5">
    <name type="scientific">Aedes aegypti</name>
    <name type="common">Yellowfever mosquito</name>
    <name type="synonym">Culex aegypti</name>
    <dbReference type="NCBI Taxonomy" id="7159"/>
    <lineage>
        <taxon>Eukaryota</taxon>
        <taxon>Metazoa</taxon>
        <taxon>Ecdysozoa</taxon>
        <taxon>Arthropoda</taxon>
        <taxon>Hexapoda</taxon>
        <taxon>Insecta</taxon>
        <taxon>Pterygota</taxon>
        <taxon>Neoptera</taxon>
        <taxon>Endopterygota</taxon>
        <taxon>Diptera</taxon>
        <taxon>Nematocera</taxon>
        <taxon>Culicoidea</taxon>
        <taxon>Culicidae</taxon>
        <taxon>Culicinae</taxon>
        <taxon>Aedini</taxon>
        <taxon>Aedes</taxon>
        <taxon>Stegomyia</taxon>
    </lineage>
</organism>
<protein>
    <submittedName>
        <fullName evidence="4">Uncharacterized protein</fullName>
    </submittedName>
</protein>
<dbReference type="OrthoDB" id="5835829at2759"/>
<dbReference type="CDD" id="cd03784">
    <property type="entry name" value="GT1_Gtf-like"/>
    <property type="match status" value="1"/>
</dbReference>
<dbReference type="InterPro" id="IPR050271">
    <property type="entry name" value="UDP-glycosyltransferase"/>
</dbReference>
<dbReference type="Pfam" id="PF00201">
    <property type="entry name" value="UDPGT"/>
    <property type="match status" value="1"/>
</dbReference>
<dbReference type="AlphaFoldDB" id="A0A1S4FKC1"/>
<reference evidence="4 5" key="1">
    <citation type="submission" date="2017-06" db="EMBL/GenBank/DDBJ databases">
        <title>Aedes aegypti genome working group (AGWG) sequencing and assembly.</title>
        <authorList>
            <consortium name="Aedes aegypti Genome Working Group (AGWG)"/>
            <person name="Matthews B.J."/>
        </authorList>
    </citation>
    <scope>NUCLEOTIDE SEQUENCE [LARGE SCALE GENOMIC DNA]</scope>
    <source>
        <strain evidence="4 5">LVP_AGWG</strain>
    </source>
</reference>